<name>A0A7R9VSM5_9STRA</name>
<organism evidence="1">
    <name type="scientific">Pseudictyota dubia</name>
    <dbReference type="NCBI Taxonomy" id="2749911"/>
    <lineage>
        <taxon>Eukaryota</taxon>
        <taxon>Sar</taxon>
        <taxon>Stramenopiles</taxon>
        <taxon>Ochrophyta</taxon>
        <taxon>Bacillariophyta</taxon>
        <taxon>Mediophyceae</taxon>
        <taxon>Biddulphiophycidae</taxon>
        <taxon>Eupodiscales</taxon>
        <taxon>Odontellaceae</taxon>
        <taxon>Pseudictyota</taxon>
    </lineage>
</organism>
<reference evidence="1" key="1">
    <citation type="submission" date="2021-01" db="EMBL/GenBank/DDBJ databases">
        <authorList>
            <person name="Corre E."/>
            <person name="Pelletier E."/>
            <person name="Niang G."/>
            <person name="Scheremetjew M."/>
            <person name="Finn R."/>
            <person name="Kale V."/>
            <person name="Holt S."/>
            <person name="Cochrane G."/>
            <person name="Meng A."/>
            <person name="Brown T."/>
            <person name="Cohen L."/>
        </authorList>
    </citation>
    <scope>NUCLEOTIDE SEQUENCE</scope>
    <source>
        <strain evidence="1">CCMP147</strain>
    </source>
</reference>
<dbReference type="EMBL" id="HBED01013618">
    <property type="protein sequence ID" value="CAD8304202.1"/>
    <property type="molecule type" value="Transcribed_RNA"/>
</dbReference>
<gene>
    <name evidence="1" type="ORF">TDUB1175_LOCUS6806</name>
</gene>
<sequence>MPLPQKRVTNFLRAQEKFVVSKTIIDPVYSCLPWQECETDLRKIDSLTDSGVAETKKNGNGEVTHCLWICSPASSIESNLGNLLAESDVFHASTFLRHSLT</sequence>
<proteinExistence type="predicted"/>
<evidence type="ECO:0000313" key="1">
    <source>
        <dbReference type="EMBL" id="CAD8304202.1"/>
    </source>
</evidence>
<dbReference type="AlphaFoldDB" id="A0A7R9VSM5"/>
<accession>A0A7R9VSM5</accession>
<protein>
    <submittedName>
        <fullName evidence="1">Uncharacterized protein</fullName>
    </submittedName>
</protein>